<accession>A0ABV6ILT3</accession>
<evidence type="ECO:0000313" key="2">
    <source>
        <dbReference type="Proteomes" id="UP001589789"/>
    </source>
</evidence>
<keyword evidence="1" id="KW-0489">Methyltransferase</keyword>
<keyword evidence="2" id="KW-1185">Reference proteome</keyword>
<protein>
    <submittedName>
        <fullName evidence="1">O-methyltransferase</fullName>
        <ecNumber evidence="1">2.1.1.-</ecNumber>
    </submittedName>
</protein>
<dbReference type="SUPFAM" id="SSF53335">
    <property type="entry name" value="S-adenosyl-L-methionine-dependent methyltransferases"/>
    <property type="match status" value="1"/>
</dbReference>
<dbReference type="Pfam" id="PF13578">
    <property type="entry name" value="Methyltransf_24"/>
    <property type="match status" value="1"/>
</dbReference>
<dbReference type="Proteomes" id="UP001589789">
    <property type="component" value="Unassembled WGS sequence"/>
</dbReference>
<sequence>MLRTGLEAREALAIRVQRRDPDARWTEEAFRHLVQRKLSAPQLPAIAQLAADMSIFAPRRLHNAYAEWKGGSLMRRPGEIAVSSTYGEILYSLVADLRPALAFEAGAGFGISGSYIAAALQNQRNGQLVSFEIGEYWDVAQRNIAAISPRARVINDAFENFSAHVRSSAPVDFAFIDAIHDPEVIERQVRQLHGFTSPGAVVVVDDVFQAGVPNRSVATLAEERWVSFAAFLGTRQLVLVMR</sequence>
<name>A0ABV6ILT3_9PROT</name>
<dbReference type="GO" id="GO:0032259">
    <property type="term" value="P:methylation"/>
    <property type="evidence" value="ECO:0007669"/>
    <property type="project" value="UniProtKB-KW"/>
</dbReference>
<keyword evidence="1" id="KW-0808">Transferase</keyword>
<organism evidence="1 2">
    <name type="scientific">Muricoccus vinaceus</name>
    <dbReference type="NCBI Taxonomy" id="424704"/>
    <lineage>
        <taxon>Bacteria</taxon>
        <taxon>Pseudomonadati</taxon>
        <taxon>Pseudomonadota</taxon>
        <taxon>Alphaproteobacteria</taxon>
        <taxon>Acetobacterales</taxon>
        <taxon>Roseomonadaceae</taxon>
        <taxon>Muricoccus</taxon>
    </lineage>
</organism>
<reference evidence="1 2" key="1">
    <citation type="submission" date="2024-09" db="EMBL/GenBank/DDBJ databases">
        <authorList>
            <person name="Sun Q."/>
            <person name="Mori K."/>
        </authorList>
    </citation>
    <scope>NUCLEOTIDE SEQUENCE [LARGE SCALE GENOMIC DNA]</scope>
    <source>
        <strain evidence="1 2">CCM 7468</strain>
    </source>
</reference>
<dbReference type="EC" id="2.1.1.-" evidence="1"/>
<dbReference type="EMBL" id="JBHLVZ010000002">
    <property type="protein sequence ID" value="MFC0384576.1"/>
    <property type="molecule type" value="Genomic_DNA"/>
</dbReference>
<proteinExistence type="predicted"/>
<dbReference type="Gene3D" id="3.40.50.150">
    <property type="entry name" value="Vaccinia Virus protein VP39"/>
    <property type="match status" value="1"/>
</dbReference>
<comment type="caution">
    <text evidence="1">The sequence shown here is derived from an EMBL/GenBank/DDBJ whole genome shotgun (WGS) entry which is preliminary data.</text>
</comment>
<gene>
    <name evidence="1" type="ORF">ACFFIC_03310</name>
</gene>
<evidence type="ECO:0000313" key="1">
    <source>
        <dbReference type="EMBL" id="MFC0384576.1"/>
    </source>
</evidence>
<dbReference type="InterPro" id="IPR029063">
    <property type="entry name" value="SAM-dependent_MTases_sf"/>
</dbReference>
<dbReference type="GO" id="GO:0008168">
    <property type="term" value="F:methyltransferase activity"/>
    <property type="evidence" value="ECO:0007669"/>
    <property type="project" value="UniProtKB-KW"/>
</dbReference>
<dbReference type="RefSeq" id="WP_377048643.1">
    <property type="nucleotide sequence ID" value="NZ_JBHLVZ010000002.1"/>
</dbReference>